<keyword evidence="5" id="KW-0337">GPI-anchor biosynthesis</keyword>
<evidence type="ECO:0000313" key="23">
    <source>
        <dbReference type="EMBL" id="PIG82959.1"/>
    </source>
</evidence>
<dbReference type="SMART" id="SM00906">
    <property type="entry name" value="Fungal_trans"/>
    <property type="match status" value="1"/>
</dbReference>
<feature type="transmembrane region" description="Helical" evidence="21">
    <location>
        <begin position="776"/>
        <end position="794"/>
    </location>
</feature>
<evidence type="ECO:0000256" key="21">
    <source>
        <dbReference type="SAM" id="Phobius"/>
    </source>
</evidence>
<comment type="pathway">
    <text evidence="2">Glycolipid biosynthesis; glycosylphosphatidylinositol-anchor biosynthesis.</text>
</comment>
<dbReference type="PANTHER" id="PTHR12886:SF0">
    <property type="entry name" value="GPI MANNOSYLTRANSFERASE 1"/>
    <property type="match status" value="1"/>
</dbReference>
<dbReference type="CDD" id="cd12148">
    <property type="entry name" value="fungal_TF_MHR"/>
    <property type="match status" value="1"/>
</dbReference>
<dbReference type="AlphaFoldDB" id="A0A2G7FR07"/>
<evidence type="ECO:0000256" key="17">
    <source>
        <dbReference type="ARBA" id="ARBA00025399"/>
    </source>
</evidence>
<sequence>MFHTFEGFENPNNSAPARGRGERQPSVGRRVTTLRACTSCRHRKIKCDGEKPCEACRWYKKADQCHYADPRPSRRHVEKLSTTLDEYRGVLEKLFPNIPPENLVSLPREKLLELMGKPSLLQTQPPHPASPATSASVEAHVSPVSNEDGNLESLQTMPEESSDSQNSGYTEISNNFSDDVNALSLSSRQPSSYLGVSSINAVLKVILCLDPGALSYFSHPSTNTDSRDSALGYSPAEAQPWPVQESQQPITPPQRHRPVTEMQLLDAYFTYFQPFVPMLDEQVFREVYHSGCRKDERWLALLNIVLALGSIAACPSDDMSHTIYAQRCKSYLNLESLGSSHIETIQTLGLLGGQYLHYVSQPNLAYSLMGAALRMAAALGLHKEFSDNQEGSCKQNIYSTDLKRRVWWSLFCLDTWGCMTLGRPSMGRFGPTITVKLPQYRERGNVLDIIPLLENVRFCKIATQIQEILAAAPLTRYHEMSHFDNQLLEWYENLPYILKDHEPCSESIIITRTVMKWRYYNQRMLIYRPTLLSYAMRRVPYIALRSEERTAIERCRQIAEATIQDISSTAQSHQMSGWSAVWLIFQAVMVPLLGLFLNDNTTSDPRATVASCQSQVEMAMLVLARLEQWSPTAKRTLGAVSQILEASKRGTNMANEAGIVNSMFAVSREGAVPRATSGFLPSQNIFLQNEAGFDPFAPPVIDDSTAQYLWDFLSWSDSSLWPGITDTNSFNDETLFTQTDKAMKYPNNGAAFMGALWETSIRELSVMASLFERPSLVFGAAIVLRAILLVYGAWQDAHSAVKYTDIDYMVFTDAARYVSKSDSPYARDTYRYTPLLAWLLLPTSWDGFFSFGKVLFALSDVMAGWLIAKALTSFYGMSPPRALKYASVWLLNPMVANISTRGSSEGLLCVLVIALLWAVLHRKITLAGVLLGVSVHFKIYPFIYGPSIIWWLDEEREGLKSSSQKQKPEQDDRSLLTHIFNFITPSRLLLTTTALATFSGLNISMYILYDFPFAQHTYLHHLTRIDHRHNFSPYSSLLYLSAAGDVQGSFESLAFIPQLLLSVVVIPIVLAKRSLPGAMLAQTFAFVTFNKVCTSQYFLWYLIFLPFYLPSSSLMKNPRLGITVTALWVIAQALWLQQGYYLEFLGLSSFVPGLFLASLGFFAVNIWILGIIINDVALEGC</sequence>
<dbReference type="GO" id="GO:0008270">
    <property type="term" value="F:zinc ion binding"/>
    <property type="evidence" value="ECO:0007669"/>
    <property type="project" value="InterPro"/>
</dbReference>
<organism evidence="23 24">
    <name type="scientific">Aspergillus arachidicola</name>
    <dbReference type="NCBI Taxonomy" id="656916"/>
    <lineage>
        <taxon>Eukaryota</taxon>
        <taxon>Fungi</taxon>
        <taxon>Dikarya</taxon>
        <taxon>Ascomycota</taxon>
        <taxon>Pezizomycotina</taxon>
        <taxon>Eurotiomycetes</taxon>
        <taxon>Eurotiomycetidae</taxon>
        <taxon>Eurotiales</taxon>
        <taxon>Aspergillaceae</taxon>
        <taxon>Aspergillus</taxon>
        <taxon>Aspergillus subgen. Circumdati</taxon>
    </lineage>
</organism>
<keyword evidence="24" id="KW-1185">Reference proteome</keyword>
<keyword evidence="10" id="KW-0256">Endoplasmic reticulum</keyword>
<dbReference type="GO" id="GO:0009893">
    <property type="term" value="P:positive regulation of metabolic process"/>
    <property type="evidence" value="ECO:0007669"/>
    <property type="project" value="UniProtKB-ARBA"/>
</dbReference>
<keyword evidence="9" id="KW-0479">Metal-binding</keyword>
<feature type="transmembrane region" description="Helical" evidence="21">
    <location>
        <begin position="926"/>
        <end position="952"/>
    </location>
</feature>
<dbReference type="Pfam" id="PF05007">
    <property type="entry name" value="Mannosyl_trans"/>
    <property type="match status" value="1"/>
</dbReference>
<dbReference type="InterPro" id="IPR007219">
    <property type="entry name" value="XnlR_reg_dom"/>
</dbReference>
<feature type="domain" description="Zn(2)-C6 fungal-type" evidence="22">
    <location>
        <begin position="36"/>
        <end position="67"/>
    </location>
</feature>
<dbReference type="GO" id="GO:0005789">
    <property type="term" value="C:endoplasmic reticulum membrane"/>
    <property type="evidence" value="ECO:0007669"/>
    <property type="project" value="UniProtKB-SubCell"/>
</dbReference>
<dbReference type="GO" id="GO:1990529">
    <property type="term" value="C:glycosylphosphatidylinositol-mannosyltransferase I complex"/>
    <property type="evidence" value="ECO:0007669"/>
    <property type="project" value="TreeGrafter"/>
</dbReference>
<evidence type="ECO:0000256" key="9">
    <source>
        <dbReference type="ARBA" id="ARBA00022723"/>
    </source>
</evidence>
<feature type="region of interest" description="Disordered" evidence="20">
    <location>
        <begin position="1"/>
        <end position="27"/>
    </location>
</feature>
<keyword evidence="8 21" id="KW-0812">Transmembrane</keyword>
<evidence type="ECO:0000256" key="12">
    <source>
        <dbReference type="ARBA" id="ARBA00023015"/>
    </source>
</evidence>
<comment type="caution">
    <text evidence="23">The sequence shown here is derived from an EMBL/GenBank/DDBJ whole genome shotgun (WGS) entry which is preliminary data.</text>
</comment>
<dbReference type="UniPathway" id="UPA00196"/>
<dbReference type="PANTHER" id="PTHR12886">
    <property type="entry name" value="PIG-M MANNOSYLTRANSFERASE"/>
    <property type="match status" value="1"/>
</dbReference>
<evidence type="ECO:0000256" key="3">
    <source>
        <dbReference type="ARBA" id="ARBA00011071"/>
    </source>
</evidence>
<dbReference type="GO" id="GO:0006351">
    <property type="term" value="P:DNA-templated transcription"/>
    <property type="evidence" value="ECO:0007669"/>
    <property type="project" value="InterPro"/>
</dbReference>
<evidence type="ECO:0000313" key="24">
    <source>
        <dbReference type="Proteomes" id="UP000231358"/>
    </source>
</evidence>
<evidence type="ECO:0000256" key="13">
    <source>
        <dbReference type="ARBA" id="ARBA00023125"/>
    </source>
</evidence>
<keyword evidence="7" id="KW-0808">Transferase</keyword>
<keyword evidence="14 21" id="KW-0472">Membrane</keyword>
<dbReference type="GO" id="GO:0004376">
    <property type="term" value="F:GPI mannosyltransferase activity"/>
    <property type="evidence" value="ECO:0007669"/>
    <property type="project" value="InterPro"/>
</dbReference>
<evidence type="ECO:0000256" key="11">
    <source>
        <dbReference type="ARBA" id="ARBA00022989"/>
    </source>
</evidence>
<feature type="transmembrane region" description="Helical" evidence="21">
    <location>
        <begin position="1120"/>
        <end position="1142"/>
    </location>
</feature>
<dbReference type="Pfam" id="PF04082">
    <property type="entry name" value="Fungal_trans"/>
    <property type="match status" value="1"/>
</dbReference>
<keyword evidence="6" id="KW-0328">Glycosyltransferase</keyword>
<accession>A0A2G7FR07</accession>
<keyword evidence="16" id="KW-0539">Nucleus</keyword>
<feature type="transmembrane region" description="Helical" evidence="21">
    <location>
        <begin position="988"/>
        <end position="1009"/>
    </location>
</feature>
<dbReference type="GO" id="GO:0000981">
    <property type="term" value="F:DNA-binding transcription factor activity, RNA polymerase II-specific"/>
    <property type="evidence" value="ECO:0007669"/>
    <property type="project" value="InterPro"/>
</dbReference>
<keyword evidence="13" id="KW-0238">DNA-binding</keyword>
<keyword evidence="15" id="KW-0804">Transcription</keyword>
<dbReference type="STRING" id="656916.A0A2G7FR07"/>
<evidence type="ECO:0000259" key="22">
    <source>
        <dbReference type="PROSITE" id="PS50048"/>
    </source>
</evidence>
<dbReference type="Pfam" id="PF00172">
    <property type="entry name" value="Zn_clus"/>
    <property type="match status" value="1"/>
</dbReference>
<dbReference type="SUPFAM" id="SSF57701">
    <property type="entry name" value="Zn2/Cys6 DNA-binding domain"/>
    <property type="match status" value="1"/>
</dbReference>
<dbReference type="GO" id="GO:0006506">
    <property type="term" value="P:GPI anchor biosynthetic process"/>
    <property type="evidence" value="ECO:0007669"/>
    <property type="project" value="UniProtKB-UniPathway"/>
</dbReference>
<evidence type="ECO:0000256" key="8">
    <source>
        <dbReference type="ARBA" id="ARBA00022692"/>
    </source>
</evidence>
<evidence type="ECO:0000256" key="19">
    <source>
        <dbReference type="ARBA" id="ARBA00032997"/>
    </source>
</evidence>
<evidence type="ECO:0000256" key="6">
    <source>
        <dbReference type="ARBA" id="ARBA00022676"/>
    </source>
</evidence>
<evidence type="ECO:0000256" key="2">
    <source>
        <dbReference type="ARBA" id="ARBA00004687"/>
    </source>
</evidence>
<evidence type="ECO:0000256" key="18">
    <source>
        <dbReference type="ARBA" id="ARBA00030167"/>
    </source>
</evidence>
<dbReference type="InterPro" id="IPR007704">
    <property type="entry name" value="PIG-M"/>
</dbReference>
<evidence type="ECO:0000256" key="10">
    <source>
        <dbReference type="ARBA" id="ARBA00022824"/>
    </source>
</evidence>
<feature type="compositionally biased region" description="Polar residues" evidence="20">
    <location>
        <begin position="143"/>
        <end position="173"/>
    </location>
</feature>
<evidence type="ECO:0000256" key="15">
    <source>
        <dbReference type="ARBA" id="ARBA00023163"/>
    </source>
</evidence>
<dbReference type="InterPro" id="IPR001138">
    <property type="entry name" value="Zn2Cys6_DnaBD"/>
</dbReference>
<dbReference type="CDD" id="cd00067">
    <property type="entry name" value="GAL4"/>
    <property type="match status" value="1"/>
</dbReference>
<dbReference type="SMART" id="SM00066">
    <property type="entry name" value="GAL4"/>
    <property type="match status" value="1"/>
</dbReference>
<keyword evidence="12" id="KW-0805">Transcription regulation</keyword>
<evidence type="ECO:0000256" key="7">
    <source>
        <dbReference type="ARBA" id="ARBA00022679"/>
    </source>
</evidence>
<comment type="similarity">
    <text evidence="3">Belongs to the PIGM family.</text>
</comment>
<proteinExistence type="inferred from homology"/>
<keyword evidence="11 21" id="KW-1133">Transmembrane helix</keyword>
<evidence type="ECO:0000256" key="1">
    <source>
        <dbReference type="ARBA" id="ARBA00004477"/>
    </source>
</evidence>
<dbReference type="GO" id="GO:0003677">
    <property type="term" value="F:DNA binding"/>
    <property type="evidence" value="ECO:0007669"/>
    <property type="project" value="UniProtKB-KW"/>
</dbReference>
<reference evidence="23 24" key="1">
    <citation type="submission" date="2017-05" db="EMBL/GenBank/DDBJ databases">
        <title>Genome sequence for an aflatoxigenic pathogen of Argentinian peanut, Aspergillus arachidicola.</title>
        <authorList>
            <person name="Moore G."/>
            <person name="Beltz S.B."/>
            <person name="Mack B.M."/>
        </authorList>
    </citation>
    <scope>NUCLEOTIDE SEQUENCE [LARGE SCALE GENOMIC DNA]</scope>
    <source>
        <strain evidence="23 24">CBS 117610</strain>
    </source>
</reference>
<feature type="region of interest" description="Disordered" evidence="20">
    <location>
        <begin position="119"/>
        <end position="173"/>
    </location>
</feature>
<evidence type="ECO:0000256" key="4">
    <source>
        <dbReference type="ARBA" id="ARBA00013797"/>
    </source>
</evidence>
<dbReference type="PROSITE" id="PS00463">
    <property type="entry name" value="ZN2_CY6_FUNGAL_1"/>
    <property type="match status" value="1"/>
</dbReference>
<evidence type="ECO:0000256" key="5">
    <source>
        <dbReference type="ARBA" id="ARBA00022502"/>
    </source>
</evidence>
<dbReference type="EMBL" id="NEXV01000470">
    <property type="protein sequence ID" value="PIG82959.1"/>
    <property type="molecule type" value="Genomic_DNA"/>
</dbReference>
<comment type="subcellular location">
    <subcellularLocation>
        <location evidence="1">Endoplasmic reticulum membrane</location>
        <topology evidence="1">Multi-pass membrane protein</topology>
    </subcellularLocation>
</comment>
<evidence type="ECO:0000256" key="20">
    <source>
        <dbReference type="SAM" id="MobiDB-lite"/>
    </source>
</evidence>
<dbReference type="Proteomes" id="UP000231358">
    <property type="component" value="Unassembled WGS sequence"/>
</dbReference>
<dbReference type="GO" id="GO:0051751">
    <property type="term" value="F:alpha-1,4-mannosyltransferase activity"/>
    <property type="evidence" value="ECO:0007669"/>
    <property type="project" value="InterPro"/>
</dbReference>
<dbReference type="Gene3D" id="4.10.240.10">
    <property type="entry name" value="Zn(2)-C6 fungal-type DNA-binding domain"/>
    <property type="match status" value="1"/>
</dbReference>
<evidence type="ECO:0000256" key="16">
    <source>
        <dbReference type="ARBA" id="ARBA00023242"/>
    </source>
</evidence>
<protein>
    <recommendedName>
        <fullName evidence="4">GPI mannosyltransferase 1</fullName>
    </recommendedName>
    <alternativeName>
        <fullName evidence="19">GPI mannosyltransferase I</fullName>
    </alternativeName>
    <alternativeName>
        <fullName evidence="18">Glycosylphosphatidylinositol-anchor biosynthesis protein 14</fullName>
    </alternativeName>
</protein>
<evidence type="ECO:0000256" key="14">
    <source>
        <dbReference type="ARBA" id="ARBA00023136"/>
    </source>
</evidence>
<dbReference type="PROSITE" id="PS50048">
    <property type="entry name" value="ZN2_CY6_FUNGAL_2"/>
    <property type="match status" value="1"/>
</dbReference>
<feature type="transmembrane region" description="Helical" evidence="21">
    <location>
        <begin position="1154"/>
        <end position="1173"/>
    </location>
</feature>
<gene>
    <name evidence="23" type="ORF">AARAC_008145</name>
</gene>
<feature type="transmembrane region" description="Helical" evidence="21">
    <location>
        <begin position="1053"/>
        <end position="1071"/>
    </location>
</feature>
<feature type="transmembrane region" description="Helical" evidence="21">
    <location>
        <begin position="1083"/>
        <end position="1108"/>
    </location>
</feature>
<comment type="function">
    <text evidence="17">Mannosyltransferase involved in glycosylphosphatidylinositol-anchor biosynthesis. Transfers the first alpha-1,4-mannose to GlcN-acyl-PI during GPI precursor assembly. Required for cell wall integrity.</text>
</comment>
<dbReference type="InterPro" id="IPR036864">
    <property type="entry name" value="Zn2-C6_fun-type_DNA-bd_sf"/>
</dbReference>
<name>A0A2G7FR07_9EURO</name>
<feature type="transmembrane region" description="Helical" evidence="21">
    <location>
        <begin position="902"/>
        <end position="920"/>
    </location>
</feature>